<evidence type="ECO:0000313" key="2">
    <source>
        <dbReference type="EMBL" id="CAG8449377.1"/>
    </source>
</evidence>
<dbReference type="GO" id="GO:0007166">
    <property type="term" value="P:cell surface receptor signaling pathway"/>
    <property type="evidence" value="ECO:0007669"/>
    <property type="project" value="InterPro"/>
</dbReference>
<dbReference type="GO" id="GO:0004674">
    <property type="term" value="F:protein serine/threonine kinase activity"/>
    <property type="evidence" value="ECO:0007669"/>
    <property type="project" value="TreeGrafter"/>
</dbReference>
<accession>A0A9N8YVI5</accession>
<sequence length="595" mass="69012">MSKVTKFMKEDLKTIIDGTLLIAKCIPATQTAALLVEQIREAIKKAKHGQAICMFIAKNVEDTQKILEQCENIQVNDVVLKQYLEVLNKIKEYIHSIQHKNSFNIWKKIKHISTAAEYENKCLLLIEELNSIGDKFRLTLQLDTKKDTTEIKENLAQFRKDLHLIAMYHGLASPNSINIRPSDIRDVPTPLKVKKGNVEKKAFITYTQLVAQKCLGSLSCYRENEQKEKERMINMLQLLSDCENVVKFYGILEAQSQLYMIISWCEHGNLEEYMKKNPDLDWSIKLKIAIGIANGLVFCHHRDILHHDVRSHNILLDANICAKLSGFHLSRKDGHETTTIDQIETRWIAPEKLLDKNVPYTKECDIYSFAIVLWEISMQRMPYDELDDLKDPEALVEYANSGNRPQIIDESVIPRSYAKIMKEAWKTEPYKRPSAEIMHRKLATCLEDDYLDLSLNSELQSSFLVVPPVPLQYENSPPPETQLEHYNYKDAINYHKKKQYQNALPIFQRLASEEYMRRAAKHRYTKAAIKFVELQVSEISWLVARKPNKSELLEYLRNEESLIENCEIGTKNELEKKISKLRKIIQSSTGQQNLD</sequence>
<evidence type="ECO:0000259" key="1">
    <source>
        <dbReference type="PROSITE" id="PS50011"/>
    </source>
</evidence>
<proteinExistence type="predicted"/>
<comment type="caution">
    <text evidence="2">The sequence shown here is derived from an EMBL/GenBank/DDBJ whole genome shotgun (WGS) entry which is preliminary data.</text>
</comment>
<reference evidence="2" key="1">
    <citation type="submission" date="2021-06" db="EMBL/GenBank/DDBJ databases">
        <authorList>
            <person name="Kallberg Y."/>
            <person name="Tangrot J."/>
            <person name="Rosling A."/>
        </authorList>
    </citation>
    <scope>NUCLEOTIDE SEQUENCE</scope>
    <source>
        <strain evidence="2">MA453B</strain>
    </source>
</reference>
<protein>
    <submittedName>
        <fullName evidence="2">23539_t:CDS:1</fullName>
    </submittedName>
</protein>
<dbReference type="CDD" id="cd21037">
    <property type="entry name" value="MLKL_NTD"/>
    <property type="match status" value="1"/>
</dbReference>
<dbReference type="PROSITE" id="PS00109">
    <property type="entry name" value="PROTEIN_KINASE_TYR"/>
    <property type="match status" value="1"/>
</dbReference>
<dbReference type="OrthoDB" id="2314769at2759"/>
<dbReference type="Gene3D" id="1.10.510.10">
    <property type="entry name" value="Transferase(Phosphotransferase) domain 1"/>
    <property type="match status" value="1"/>
</dbReference>
<dbReference type="EMBL" id="CAJVPY010000092">
    <property type="protein sequence ID" value="CAG8449377.1"/>
    <property type="molecule type" value="Genomic_DNA"/>
</dbReference>
<dbReference type="InterPro" id="IPR051681">
    <property type="entry name" value="Ser/Thr_Kinases-Pseudokinases"/>
</dbReference>
<keyword evidence="3" id="KW-1185">Reference proteome</keyword>
<dbReference type="Pfam" id="PF07714">
    <property type="entry name" value="PK_Tyr_Ser-Thr"/>
    <property type="match status" value="1"/>
</dbReference>
<dbReference type="PANTHER" id="PTHR44329">
    <property type="entry name" value="SERINE/THREONINE-PROTEIN KINASE TNNI3K-RELATED"/>
    <property type="match status" value="1"/>
</dbReference>
<dbReference type="SUPFAM" id="SSF56112">
    <property type="entry name" value="Protein kinase-like (PK-like)"/>
    <property type="match status" value="1"/>
</dbReference>
<dbReference type="InterPro" id="IPR011009">
    <property type="entry name" value="Kinase-like_dom_sf"/>
</dbReference>
<evidence type="ECO:0000313" key="3">
    <source>
        <dbReference type="Proteomes" id="UP000789405"/>
    </source>
</evidence>
<organism evidence="2 3">
    <name type="scientific">Dentiscutata erythropus</name>
    <dbReference type="NCBI Taxonomy" id="1348616"/>
    <lineage>
        <taxon>Eukaryota</taxon>
        <taxon>Fungi</taxon>
        <taxon>Fungi incertae sedis</taxon>
        <taxon>Mucoromycota</taxon>
        <taxon>Glomeromycotina</taxon>
        <taxon>Glomeromycetes</taxon>
        <taxon>Diversisporales</taxon>
        <taxon>Gigasporaceae</taxon>
        <taxon>Dentiscutata</taxon>
    </lineage>
</organism>
<dbReference type="InterPro" id="IPR008266">
    <property type="entry name" value="Tyr_kinase_AS"/>
</dbReference>
<dbReference type="GO" id="GO:0005524">
    <property type="term" value="F:ATP binding"/>
    <property type="evidence" value="ECO:0007669"/>
    <property type="project" value="InterPro"/>
</dbReference>
<dbReference type="InterPro" id="IPR001245">
    <property type="entry name" value="Ser-Thr/Tyr_kinase_cat_dom"/>
</dbReference>
<dbReference type="InterPro" id="IPR036537">
    <property type="entry name" value="Adaptor_Cbl_N_dom_sf"/>
</dbReference>
<feature type="domain" description="Protein kinase" evidence="1">
    <location>
        <begin position="187"/>
        <end position="451"/>
    </location>
</feature>
<name>A0A9N8YVI5_9GLOM</name>
<dbReference type="PROSITE" id="PS50011">
    <property type="entry name" value="PROTEIN_KINASE_DOM"/>
    <property type="match status" value="1"/>
</dbReference>
<dbReference type="InterPro" id="IPR059179">
    <property type="entry name" value="MLKL-like_MCAfunc"/>
</dbReference>
<dbReference type="AlphaFoldDB" id="A0A9N8YVI5"/>
<dbReference type="InterPro" id="IPR000719">
    <property type="entry name" value="Prot_kinase_dom"/>
</dbReference>
<dbReference type="Gene3D" id="1.20.930.20">
    <property type="entry name" value="Adaptor protein Cbl, N-terminal domain"/>
    <property type="match status" value="1"/>
</dbReference>
<dbReference type="Proteomes" id="UP000789405">
    <property type="component" value="Unassembled WGS sequence"/>
</dbReference>
<gene>
    <name evidence="2" type="ORF">DERYTH_LOCUS423</name>
</gene>